<evidence type="ECO:0000256" key="2">
    <source>
        <dbReference type="ARBA" id="ARBA00023172"/>
    </source>
</evidence>
<dbReference type="InterPro" id="IPR036162">
    <property type="entry name" value="Resolvase-like_N_sf"/>
</dbReference>
<dbReference type="Pfam" id="PF07508">
    <property type="entry name" value="Recombinase"/>
    <property type="match status" value="1"/>
</dbReference>
<dbReference type="Pfam" id="PF00239">
    <property type="entry name" value="Resolvase"/>
    <property type="match status" value="1"/>
</dbReference>
<dbReference type="GO" id="GO:0003677">
    <property type="term" value="F:DNA binding"/>
    <property type="evidence" value="ECO:0007669"/>
    <property type="project" value="UniProtKB-KW"/>
</dbReference>
<dbReference type="PROSITE" id="PS51737">
    <property type="entry name" value="RECOMBINASE_DNA_BIND"/>
    <property type="match status" value="1"/>
</dbReference>
<dbReference type="InterPro" id="IPR011109">
    <property type="entry name" value="DNA_bind_recombinase_dom"/>
</dbReference>
<dbReference type="InterPro" id="IPR050639">
    <property type="entry name" value="SSR_resolvase"/>
</dbReference>
<keyword evidence="2" id="KW-0233">DNA recombination</keyword>
<dbReference type="Gene3D" id="3.40.50.1390">
    <property type="entry name" value="Resolvase, N-terminal catalytic domain"/>
    <property type="match status" value="1"/>
</dbReference>
<dbReference type="CDD" id="cd00338">
    <property type="entry name" value="Ser_Recombinase"/>
    <property type="match status" value="1"/>
</dbReference>
<dbReference type="GO" id="GO:0000150">
    <property type="term" value="F:DNA strand exchange activity"/>
    <property type="evidence" value="ECO:0007669"/>
    <property type="project" value="InterPro"/>
</dbReference>
<evidence type="ECO:0000313" key="5">
    <source>
        <dbReference type="EMBL" id="NMB91230.1"/>
    </source>
</evidence>
<sequence>MKKALIFCRVSSREQEESGYSLPAQKKLLEEYTLKLGFNVVKVFSISESASGSKQRKVFNEMLDYAEKHRIEALVVEKTDRLSRNIKDAVAVNEWVNEDPEHQVHFVKESFVLSKDSKSNEKFIWNIKVSVAQYYIDNLSEEVKKGQKEKLSQGWLPTRPPLGYRSVGEEGRRMHVPDEIMRPIIIEMFRTYAGGVCSLSILTDTLNAKIWPLTGMKLSISMVHRYLTNPFYIGLNTWNGQVKPGNQETFIDKNTFDKVQEILAGKVAPKVSKHSFTFKGLVKCAGCGGTITWETHKGIVYGHCNHYRECKQNKTVKDFELIEKLVPAFKALKVKDMDLLNWIRKALKESYGIESSDYSRVLSELNKREELIKSRLVSLYNDKLDGKITEAFHDERYAEYMSERSAIESQRTKLNNKDRNFYDKTSVLYEVAQKADEAFLMKKPDKKRELLQLVIRDMRLNNGEIAYNYTKNYQYLYEAVQVTNNSKISKNKELRKKILEQPDFVGVKANIKGFEIERSAWLSMSV</sequence>
<dbReference type="AlphaFoldDB" id="A0A7X9E661"/>
<evidence type="ECO:0000259" key="3">
    <source>
        <dbReference type="PROSITE" id="PS51736"/>
    </source>
</evidence>
<dbReference type="Proteomes" id="UP000590542">
    <property type="component" value="Unassembled WGS sequence"/>
</dbReference>
<protein>
    <submittedName>
        <fullName evidence="5">Recombinase family protein</fullName>
    </submittedName>
</protein>
<dbReference type="PANTHER" id="PTHR30461:SF2">
    <property type="entry name" value="SERINE RECOMBINASE PINE-RELATED"/>
    <property type="match status" value="1"/>
</dbReference>
<gene>
    <name evidence="5" type="ORF">GYA37_00070</name>
</gene>
<feature type="domain" description="Resolvase/invertase-type recombinase catalytic" evidence="3">
    <location>
        <begin position="3"/>
        <end position="154"/>
    </location>
</feature>
<organism evidence="5 6">
    <name type="scientific">candidate division WWE3 bacterium</name>
    <dbReference type="NCBI Taxonomy" id="2053526"/>
    <lineage>
        <taxon>Bacteria</taxon>
        <taxon>Katanobacteria</taxon>
    </lineage>
</organism>
<proteinExistence type="predicted"/>
<dbReference type="PANTHER" id="PTHR30461">
    <property type="entry name" value="DNA-INVERTASE FROM LAMBDOID PROPHAGE"/>
    <property type="match status" value="1"/>
</dbReference>
<dbReference type="PROSITE" id="PS51736">
    <property type="entry name" value="RECOMBINASES_3"/>
    <property type="match status" value="1"/>
</dbReference>
<evidence type="ECO:0000313" key="6">
    <source>
        <dbReference type="Proteomes" id="UP000590542"/>
    </source>
</evidence>
<feature type="domain" description="Recombinase" evidence="4">
    <location>
        <begin position="161"/>
        <end position="269"/>
    </location>
</feature>
<dbReference type="EMBL" id="JAAZNV010000003">
    <property type="protein sequence ID" value="NMB91230.1"/>
    <property type="molecule type" value="Genomic_DNA"/>
</dbReference>
<dbReference type="InterPro" id="IPR006119">
    <property type="entry name" value="Resolv_N"/>
</dbReference>
<dbReference type="InterPro" id="IPR038109">
    <property type="entry name" value="DNA_bind_recomb_sf"/>
</dbReference>
<comment type="caution">
    <text evidence="5">The sequence shown here is derived from an EMBL/GenBank/DDBJ whole genome shotgun (WGS) entry which is preliminary data.</text>
</comment>
<accession>A0A7X9E661</accession>
<name>A0A7X9E661_UNCKA</name>
<dbReference type="Gene3D" id="3.90.1750.20">
    <property type="entry name" value="Putative Large Serine Recombinase, Chain B, Domain 2"/>
    <property type="match status" value="1"/>
</dbReference>
<evidence type="ECO:0000259" key="4">
    <source>
        <dbReference type="PROSITE" id="PS51737"/>
    </source>
</evidence>
<evidence type="ECO:0000256" key="1">
    <source>
        <dbReference type="ARBA" id="ARBA00023125"/>
    </source>
</evidence>
<dbReference type="SMART" id="SM00857">
    <property type="entry name" value="Resolvase"/>
    <property type="match status" value="1"/>
</dbReference>
<dbReference type="SUPFAM" id="SSF53041">
    <property type="entry name" value="Resolvase-like"/>
    <property type="match status" value="1"/>
</dbReference>
<keyword evidence="1" id="KW-0238">DNA-binding</keyword>
<reference evidence="5 6" key="1">
    <citation type="journal article" date="2020" name="Biotechnol. Biofuels">
        <title>New insights from the biogas microbiome by comprehensive genome-resolved metagenomics of nearly 1600 species originating from multiple anaerobic digesters.</title>
        <authorList>
            <person name="Campanaro S."/>
            <person name="Treu L."/>
            <person name="Rodriguez-R L.M."/>
            <person name="Kovalovszki A."/>
            <person name="Ziels R.M."/>
            <person name="Maus I."/>
            <person name="Zhu X."/>
            <person name="Kougias P.G."/>
            <person name="Basile A."/>
            <person name="Luo G."/>
            <person name="Schluter A."/>
            <person name="Konstantinidis K.T."/>
            <person name="Angelidaki I."/>
        </authorList>
    </citation>
    <scope>NUCLEOTIDE SEQUENCE [LARGE SCALE GENOMIC DNA]</scope>
    <source>
        <strain evidence="5">AS27yjCOA_202</strain>
    </source>
</reference>